<dbReference type="RefSeq" id="WP_075065162.1">
    <property type="nucleotide sequence ID" value="NZ_LKAJ02000001.1"/>
</dbReference>
<dbReference type="OrthoDB" id="7620169at2"/>
<dbReference type="EMBL" id="LKAJ01000002">
    <property type="protein sequence ID" value="KRG22099.1"/>
    <property type="molecule type" value="Genomic_DNA"/>
</dbReference>
<evidence type="ECO:0000259" key="2">
    <source>
        <dbReference type="Pfam" id="PF13505"/>
    </source>
</evidence>
<dbReference type="AlphaFoldDB" id="A0A0Q9Z0V9"/>
<protein>
    <submittedName>
        <fullName evidence="4">Outer membrane beta-barrel protein</fullName>
    </submittedName>
</protein>
<dbReference type="Pfam" id="PF13505">
    <property type="entry name" value="OMP_b-brl"/>
    <property type="match status" value="1"/>
</dbReference>
<keyword evidence="5" id="KW-1185">Reference proteome</keyword>
<accession>A0A0Q9Z0V9</accession>
<reference evidence="3" key="1">
    <citation type="submission" date="2015-09" db="EMBL/GenBank/DDBJ databases">
        <title>Draft Genome Sequences of Two Novel Amoeba-resistant Intranuclear Bacteria, Candidatus Berkiella cookevillensis and Candidatus Berkiella aquae.</title>
        <authorList>
            <person name="Mehari Y.T."/>
            <person name="Arivett B.A."/>
            <person name="Farone A.L."/>
            <person name="Gunderson J.H."/>
            <person name="Farone M.B."/>
        </authorList>
    </citation>
    <scope>NUCLEOTIDE SEQUENCE [LARGE SCALE GENOMIC DNA]</scope>
    <source>
        <strain evidence="3">HT99</strain>
    </source>
</reference>
<comment type="caution">
    <text evidence="3">The sequence shown here is derived from an EMBL/GenBank/DDBJ whole genome shotgun (WGS) entry which is preliminary data.</text>
</comment>
<sequence length="247" mass="28161">MERVSTFSIGLIALLFSTIASASLWEQWEFKPYVGVDAGLRNVSFEPSFGREHFRHDYPETNFYIGTYMHKYLGIEGGYQHMYRQEKRQFYNTTQSVLGFTGNLGLGDQLYISDATLSGWNLNLLAFWPVLASTEITGILGVSWTKMYFDTVFMQDSVIPTPAHRPTQWQTDGRAMLRVGVGLRHMITDNFGARLQWLWENTSQLEATIPVGVDNNGVALPTILPNNFTVYPRNSQLFTLGFFLQMV</sequence>
<keyword evidence="1" id="KW-0732">Signal</keyword>
<dbReference type="EMBL" id="LKAJ02000001">
    <property type="protein sequence ID" value="MCS5712698.1"/>
    <property type="molecule type" value="Genomic_DNA"/>
</dbReference>
<name>A0A0Q9Z0V9_9GAMM</name>
<organism evidence="3">
    <name type="scientific">Candidatus Berkiella aquae</name>
    <dbReference type="NCBI Taxonomy" id="295108"/>
    <lineage>
        <taxon>Bacteria</taxon>
        <taxon>Pseudomonadati</taxon>
        <taxon>Pseudomonadota</taxon>
        <taxon>Gammaproteobacteria</taxon>
        <taxon>Candidatus Berkiellales</taxon>
        <taxon>Candidatus Berkiellaceae</taxon>
        <taxon>Candidatus Berkiella</taxon>
    </lineage>
</organism>
<dbReference type="Proteomes" id="UP000051497">
    <property type="component" value="Unassembled WGS sequence"/>
</dbReference>
<dbReference type="SUPFAM" id="SSF56925">
    <property type="entry name" value="OMPA-like"/>
    <property type="match status" value="1"/>
</dbReference>
<evidence type="ECO:0000313" key="5">
    <source>
        <dbReference type="Proteomes" id="UP000051497"/>
    </source>
</evidence>
<evidence type="ECO:0000313" key="3">
    <source>
        <dbReference type="EMBL" id="KRG22099.1"/>
    </source>
</evidence>
<dbReference type="STRING" id="295108.HT99x_00516"/>
<gene>
    <name evidence="3" type="ORF">HT99x_00516</name>
    <name evidence="4" type="ORF">HT99x_014760</name>
</gene>
<evidence type="ECO:0000256" key="1">
    <source>
        <dbReference type="ARBA" id="ARBA00022729"/>
    </source>
</evidence>
<dbReference type="InterPro" id="IPR027385">
    <property type="entry name" value="Beta-barrel_OMP"/>
</dbReference>
<feature type="domain" description="Outer membrane protein beta-barrel" evidence="2">
    <location>
        <begin position="13"/>
        <end position="198"/>
    </location>
</feature>
<reference evidence="4" key="3">
    <citation type="submission" date="2021-06" db="EMBL/GenBank/DDBJ databases">
        <title>Genomic Description and Analysis of Intracellular Bacteria, Candidatus Berkiella cookevillensis and Candidatus Berkiella aquae.</title>
        <authorList>
            <person name="Kidane D.T."/>
            <person name="Mehari Y.T."/>
            <person name="Rice F.C."/>
            <person name="Arivett B.A."/>
            <person name="Farone A.L."/>
            <person name="Berk S.G."/>
            <person name="Farone M.B."/>
        </authorList>
    </citation>
    <scope>NUCLEOTIDE SEQUENCE</scope>
    <source>
        <strain evidence="4">HT99</strain>
    </source>
</reference>
<reference evidence="4" key="2">
    <citation type="journal article" date="2016" name="Genome Announc.">
        <title>Draft Genome Sequences of Two Novel Amoeba-Resistant Intranuclear Bacteria, 'Candidatus Berkiella cookevillensis' and 'Candidatus Berkiella aquae'.</title>
        <authorList>
            <person name="Mehari Y.T."/>
            <person name="Arivett B.A."/>
            <person name="Farone A.L."/>
            <person name="Gunderson J.H."/>
            <person name="Farone M.B."/>
        </authorList>
    </citation>
    <scope>NUCLEOTIDE SEQUENCE</scope>
    <source>
        <strain evidence="4">HT99</strain>
    </source>
</reference>
<dbReference type="Gene3D" id="2.40.160.20">
    <property type="match status" value="1"/>
</dbReference>
<evidence type="ECO:0000313" key="4">
    <source>
        <dbReference type="EMBL" id="MCS5712698.1"/>
    </source>
</evidence>
<proteinExistence type="predicted"/>
<dbReference type="InterPro" id="IPR011250">
    <property type="entry name" value="OMP/PagP_B-barrel"/>
</dbReference>